<accession>B0TD70</accession>
<gene>
    <name evidence="1" type="ORF">HM1_1539</name>
</gene>
<evidence type="ECO:0000313" key="1">
    <source>
        <dbReference type="EMBL" id="ABZ84111.1"/>
    </source>
</evidence>
<sequence>MLVKVARFTGTVLTEVTAPTAEVAGASVFPQAVVKTIVVKHKARTTFPVCK</sequence>
<reference evidence="1 2" key="1">
    <citation type="journal article" date="2008" name="J. Bacteriol.">
        <title>The genome of Heliobacterium modesticaldum, a phototrophic representative of the Firmicutes containing the simplest photosynthetic apparatus.</title>
        <authorList>
            <person name="Sattley W.M."/>
            <person name="Madigan M.T."/>
            <person name="Swingley W.D."/>
            <person name="Cheung P.C."/>
            <person name="Clocksin K.M."/>
            <person name="Conrad A.L."/>
            <person name="Dejesa L.C."/>
            <person name="Honchak B.M."/>
            <person name="Jung D.O."/>
            <person name="Karbach L.E."/>
            <person name="Kurdoglu A."/>
            <person name="Lahiri S."/>
            <person name="Mastrian S.D."/>
            <person name="Page L.E."/>
            <person name="Taylor H.L."/>
            <person name="Wang Z.T."/>
            <person name="Raymond J."/>
            <person name="Chen M."/>
            <person name="Blankenship R.E."/>
            <person name="Touchman J.W."/>
        </authorList>
    </citation>
    <scope>NUCLEOTIDE SEQUENCE [LARGE SCALE GENOMIC DNA]</scope>
    <source>
        <strain evidence="2">ATCC 51547 / Ice1</strain>
    </source>
</reference>
<dbReference type="KEGG" id="hmo:HM1_1539"/>
<evidence type="ECO:0000313" key="2">
    <source>
        <dbReference type="Proteomes" id="UP000008550"/>
    </source>
</evidence>
<dbReference type="AlphaFoldDB" id="B0TD70"/>
<proteinExistence type="predicted"/>
<organism evidence="1 2">
    <name type="scientific">Heliobacterium modesticaldum (strain ATCC 51547 / Ice1)</name>
    <dbReference type="NCBI Taxonomy" id="498761"/>
    <lineage>
        <taxon>Bacteria</taxon>
        <taxon>Bacillati</taxon>
        <taxon>Bacillota</taxon>
        <taxon>Clostridia</taxon>
        <taxon>Eubacteriales</taxon>
        <taxon>Heliobacteriaceae</taxon>
        <taxon>Heliomicrobium</taxon>
    </lineage>
</organism>
<keyword evidence="2" id="KW-1185">Reference proteome</keyword>
<dbReference type="STRING" id="498761.HM1_1539"/>
<dbReference type="EMBL" id="CP000930">
    <property type="protein sequence ID" value="ABZ84111.1"/>
    <property type="molecule type" value="Genomic_DNA"/>
</dbReference>
<name>B0TD70_HELMI</name>
<dbReference type="HOGENOM" id="CLU_3099552_0_0_9"/>
<protein>
    <submittedName>
        <fullName evidence="1">Uncharacterized protein</fullName>
    </submittedName>
</protein>
<dbReference type="Proteomes" id="UP000008550">
    <property type="component" value="Chromosome"/>
</dbReference>